<gene>
    <name evidence="1" type="ORF">AMELA_G00073870</name>
</gene>
<evidence type="ECO:0000313" key="1">
    <source>
        <dbReference type="EMBL" id="KAF4087734.1"/>
    </source>
</evidence>
<reference evidence="1 2" key="1">
    <citation type="submission" date="2020-02" db="EMBL/GenBank/DDBJ databases">
        <title>A chromosome-scale genome assembly of the black bullhead catfish (Ameiurus melas).</title>
        <authorList>
            <person name="Wen M."/>
            <person name="Zham M."/>
            <person name="Cabau C."/>
            <person name="Klopp C."/>
            <person name="Donnadieu C."/>
            <person name="Roques C."/>
            <person name="Bouchez O."/>
            <person name="Lampietro C."/>
            <person name="Jouanno E."/>
            <person name="Herpin A."/>
            <person name="Louis A."/>
            <person name="Berthelot C."/>
            <person name="Parey E."/>
            <person name="Roest-Crollius H."/>
            <person name="Braasch I."/>
            <person name="Postlethwait J."/>
            <person name="Robinson-Rechavi M."/>
            <person name="Echchiki A."/>
            <person name="Begum T."/>
            <person name="Montfort J."/>
            <person name="Schartl M."/>
            <person name="Bobe J."/>
            <person name="Guiguen Y."/>
        </authorList>
    </citation>
    <scope>NUCLEOTIDE SEQUENCE [LARGE SCALE GENOMIC DNA]</scope>
    <source>
        <strain evidence="1">M_S1</strain>
        <tissue evidence="1">Blood</tissue>
    </source>
</reference>
<sequence>MRQEKANFCTLLRTGKIGSTILIKEGNARVASVTGNDASRSLEKAGSSDLRRYLSLIRDLSSLQSAADKTAG</sequence>
<organism evidence="1 2">
    <name type="scientific">Ameiurus melas</name>
    <name type="common">Black bullhead</name>
    <name type="synonym">Silurus melas</name>
    <dbReference type="NCBI Taxonomy" id="219545"/>
    <lineage>
        <taxon>Eukaryota</taxon>
        <taxon>Metazoa</taxon>
        <taxon>Chordata</taxon>
        <taxon>Craniata</taxon>
        <taxon>Vertebrata</taxon>
        <taxon>Euteleostomi</taxon>
        <taxon>Actinopterygii</taxon>
        <taxon>Neopterygii</taxon>
        <taxon>Teleostei</taxon>
        <taxon>Ostariophysi</taxon>
        <taxon>Siluriformes</taxon>
        <taxon>Ictaluridae</taxon>
        <taxon>Ameiurus</taxon>
    </lineage>
</organism>
<evidence type="ECO:0000313" key="2">
    <source>
        <dbReference type="Proteomes" id="UP000593565"/>
    </source>
</evidence>
<accession>A0A7J6AXZ7</accession>
<protein>
    <submittedName>
        <fullName evidence="1">Uncharacterized protein</fullName>
    </submittedName>
</protein>
<proteinExistence type="predicted"/>
<comment type="caution">
    <text evidence="1">The sequence shown here is derived from an EMBL/GenBank/DDBJ whole genome shotgun (WGS) entry which is preliminary data.</text>
</comment>
<keyword evidence="2" id="KW-1185">Reference proteome</keyword>
<dbReference type="EMBL" id="JAAGNN010000006">
    <property type="protein sequence ID" value="KAF4087734.1"/>
    <property type="molecule type" value="Genomic_DNA"/>
</dbReference>
<name>A0A7J6AXZ7_AMEME</name>
<dbReference type="Proteomes" id="UP000593565">
    <property type="component" value="Unassembled WGS sequence"/>
</dbReference>
<dbReference type="AlphaFoldDB" id="A0A7J6AXZ7"/>